<comment type="function">
    <text evidence="7">The electron transfer flavoprotein serves as a specific electron acceptor for other dehydrogenases. It transfers the electrons to the main respiratory chain via ETF-ubiquinone oxidoreductase (ETF dehydrogenase).</text>
</comment>
<reference evidence="9 10" key="1">
    <citation type="submission" date="2023-07" db="EMBL/GenBank/DDBJ databases">
        <title>Sequencing the genomes of 1000 actinobacteria strains.</title>
        <authorList>
            <person name="Klenk H.-P."/>
        </authorList>
    </citation>
    <scope>NUCLEOTIDE SEQUENCE [LARGE SCALE GENOMIC DNA]</scope>
    <source>
        <strain evidence="9 10">DSM 44508</strain>
    </source>
</reference>
<dbReference type="SUPFAM" id="SSF52402">
    <property type="entry name" value="Adenine nucleotide alpha hydrolases-like"/>
    <property type="match status" value="1"/>
</dbReference>
<protein>
    <recommendedName>
        <fullName evidence="4">Electron transfer flavoprotein subunit beta</fullName>
    </recommendedName>
</protein>
<comment type="subunit">
    <text evidence="3">Heterodimer of an alpha and a beta subunit.</text>
</comment>
<comment type="similarity">
    <text evidence="2">Belongs to the ETF beta-subunit/FixA family.</text>
</comment>
<dbReference type="PANTHER" id="PTHR21294">
    <property type="entry name" value="ELECTRON TRANSFER FLAVOPROTEIN BETA-SUBUNIT"/>
    <property type="match status" value="1"/>
</dbReference>
<sequence length="258" mass="27226">MMPAIVVLVKSVPDTWSVKSLEADFTLDRNSVDNVLDEINEFAVEQALRLKEAHAGYEVVALSAGTGEEALRKALAMGADSAVQVVDDALAGSDVLGTAWALTNALNQIPDVALIVAGVASSDGAMGALPGILAEYRNQPALTSCKSVELADGQVKAVRETRDGDFAIEAAMPAIVTVTDKADKPRYPNFKGIMAAKKAEIRVWDLAAIGVSAENVGLERAATRVSTAVPRPTRSQGEMIYGDAQTQAEKIVDFIKNS</sequence>
<evidence type="ECO:0000256" key="5">
    <source>
        <dbReference type="ARBA" id="ARBA00022448"/>
    </source>
</evidence>
<evidence type="ECO:0000256" key="3">
    <source>
        <dbReference type="ARBA" id="ARBA00011355"/>
    </source>
</evidence>
<accession>A0ABU2B9P6</accession>
<organism evidence="9 10">
    <name type="scientific">Corynebacterium felinum</name>
    <dbReference type="NCBI Taxonomy" id="131318"/>
    <lineage>
        <taxon>Bacteria</taxon>
        <taxon>Bacillati</taxon>
        <taxon>Actinomycetota</taxon>
        <taxon>Actinomycetes</taxon>
        <taxon>Mycobacteriales</taxon>
        <taxon>Corynebacteriaceae</taxon>
        <taxon>Corynebacterium</taxon>
    </lineage>
</organism>
<evidence type="ECO:0000256" key="4">
    <source>
        <dbReference type="ARBA" id="ARBA00016797"/>
    </source>
</evidence>
<evidence type="ECO:0000256" key="7">
    <source>
        <dbReference type="ARBA" id="ARBA00025649"/>
    </source>
</evidence>
<evidence type="ECO:0000256" key="1">
    <source>
        <dbReference type="ARBA" id="ARBA00001974"/>
    </source>
</evidence>
<gene>
    <name evidence="9" type="ORF">J2S37_001885</name>
</gene>
<keyword evidence="6" id="KW-0249">Electron transport</keyword>
<dbReference type="SMART" id="SM00893">
    <property type="entry name" value="ETF"/>
    <property type="match status" value="1"/>
</dbReference>
<evidence type="ECO:0000256" key="6">
    <source>
        <dbReference type="ARBA" id="ARBA00022982"/>
    </source>
</evidence>
<dbReference type="InterPro" id="IPR014730">
    <property type="entry name" value="ETF_a/b_N"/>
</dbReference>
<dbReference type="Proteomes" id="UP001183619">
    <property type="component" value="Unassembled WGS sequence"/>
</dbReference>
<evidence type="ECO:0000256" key="2">
    <source>
        <dbReference type="ARBA" id="ARBA00007557"/>
    </source>
</evidence>
<dbReference type="InterPro" id="IPR012255">
    <property type="entry name" value="ETF_b"/>
</dbReference>
<dbReference type="Pfam" id="PF01012">
    <property type="entry name" value="ETF"/>
    <property type="match status" value="1"/>
</dbReference>
<dbReference type="CDD" id="cd01714">
    <property type="entry name" value="ETF_beta"/>
    <property type="match status" value="1"/>
</dbReference>
<feature type="domain" description="Electron transfer flavoprotein alpha/beta-subunit N-terminal" evidence="8">
    <location>
        <begin position="24"/>
        <end position="213"/>
    </location>
</feature>
<proteinExistence type="inferred from homology"/>
<name>A0ABU2B9P6_9CORY</name>
<dbReference type="PANTHER" id="PTHR21294:SF8">
    <property type="entry name" value="ELECTRON TRANSFER FLAVOPROTEIN SUBUNIT BETA"/>
    <property type="match status" value="1"/>
</dbReference>
<dbReference type="InterPro" id="IPR033948">
    <property type="entry name" value="ETF_beta_N"/>
</dbReference>
<evidence type="ECO:0000313" key="10">
    <source>
        <dbReference type="Proteomes" id="UP001183619"/>
    </source>
</evidence>
<evidence type="ECO:0000313" key="9">
    <source>
        <dbReference type="EMBL" id="MDR7355347.1"/>
    </source>
</evidence>
<comment type="caution">
    <text evidence="9">The sequence shown here is derived from an EMBL/GenBank/DDBJ whole genome shotgun (WGS) entry which is preliminary data.</text>
</comment>
<dbReference type="InterPro" id="IPR014729">
    <property type="entry name" value="Rossmann-like_a/b/a_fold"/>
</dbReference>
<keyword evidence="5" id="KW-0813">Transport</keyword>
<comment type="cofactor">
    <cofactor evidence="1">
        <name>FAD</name>
        <dbReference type="ChEBI" id="CHEBI:57692"/>
    </cofactor>
</comment>
<dbReference type="EMBL" id="JAVDYF010000001">
    <property type="protein sequence ID" value="MDR7355347.1"/>
    <property type="molecule type" value="Genomic_DNA"/>
</dbReference>
<dbReference type="PIRSF" id="PIRSF000090">
    <property type="entry name" value="Beta-ETF"/>
    <property type="match status" value="1"/>
</dbReference>
<evidence type="ECO:0000259" key="8">
    <source>
        <dbReference type="SMART" id="SM00893"/>
    </source>
</evidence>
<dbReference type="Gene3D" id="3.40.50.620">
    <property type="entry name" value="HUPs"/>
    <property type="match status" value="1"/>
</dbReference>
<keyword evidence="10" id="KW-1185">Reference proteome</keyword>